<dbReference type="EMBL" id="JAPDRP010000031">
    <property type="protein sequence ID" value="KAJ9634608.1"/>
    <property type="molecule type" value="Genomic_DNA"/>
</dbReference>
<proteinExistence type="predicted"/>
<comment type="caution">
    <text evidence="1">The sequence shown here is derived from an EMBL/GenBank/DDBJ whole genome shotgun (WGS) entry which is preliminary data.</text>
</comment>
<sequence>MHTKTIVLAIVGALAVSISAAPVAAPVAAPEAAPVAEPGRTRYYWKSRKQPVWCFDRNILANYICGYKDN</sequence>
<keyword evidence="2" id="KW-1185">Reference proteome</keyword>
<evidence type="ECO:0000313" key="2">
    <source>
        <dbReference type="Proteomes" id="UP001172680"/>
    </source>
</evidence>
<protein>
    <submittedName>
        <fullName evidence="1">Uncharacterized protein</fullName>
    </submittedName>
</protein>
<name>A0ACC2YH96_9PEZI</name>
<organism evidence="1 2">
    <name type="scientific">Coniosporium tulheliwenetii</name>
    <dbReference type="NCBI Taxonomy" id="3383036"/>
    <lineage>
        <taxon>Eukaryota</taxon>
        <taxon>Fungi</taxon>
        <taxon>Dikarya</taxon>
        <taxon>Ascomycota</taxon>
        <taxon>Pezizomycotina</taxon>
        <taxon>Dothideomycetes</taxon>
        <taxon>Dothideomycetes incertae sedis</taxon>
        <taxon>Coniosporium</taxon>
    </lineage>
</organism>
<accession>A0ACC2YH96</accession>
<evidence type="ECO:0000313" key="1">
    <source>
        <dbReference type="EMBL" id="KAJ9634608.1"/>
    </source>
</evidence>
<reference evidence="1" key="1">
    <citation type="submission" date="2022-10" db="EMBL/GenBank/DDBJ databases">
        <title>Culturing micro-colonial fungi from biological soil crusts in the Mojave desert and describing Neophaeococcomyces mojavensis, and introducing the new genera and species Taxawa tesnikishii.</title>
        <authorList>
            <person name="Kurbessoian T."/>
            <person name="Stajich J.E."/>
        </authorList>
    </citation>
    <scope>NUCLEOTIDE SEQUENCE</scope>
    <source>
        <strain evidence="1">JES_115</strain>
    </source>
</reference>
<dbReference type="Proteomes" id="UP001172680">
    <property type="component" value="Unassembled WGS sequence"/>
</dbReference>
<gene>
    <name evidence="1" type="ORF">H2199_008891</name>
</gene>